<evidence type="ECO:0000259" key="2">
    <source>
        <dbReference type="Pfam" id="PF02520"/>
    </source>
</evidence>
<evidence type="ECO:0000313" key="4">
    <source>
        <dbReference type="Proteomes" id="UP000230233"/>
    </source>
</evidence>
<dbReference type="InterPro" id="IPR003677">
    <property type="entry name" value="ANIS5_cation-bd"/>
</dbReference>
<dbReference type="PANTHER" id="PTHR21593:SF8">
    <property type="entry name" value="DUF148 DOMAIN-CONTAINING PROTEIN-RELATED"/>
    <property type="match status" value="1"/>
</dbReference>
<gene>
    <name evidence="3" type="primary">Cnig_chr_IV.g14109</name>
    <name evidence="3" type="ORF">B9Z55_014109</name>
</gene>
<proteinExistence type="predicted"/>
<evidence type="ECO:0000256" key="1">
    <source>
        <dbReference type="SAM" id="SignalP"/>
    </source>
</evidence>
<dbReference type="AlphaFoldDB" id="A0A2G5U5F5"/>
<dbReference type="Pfam" id="PF02520">
    <property type="entry name" value="ANIS5_cation-bd"/>
    <property type="match status" value="1"/>
</dbReference>
<dbReference type="Proteomes" id="UP000230233">
    <property type="component" value="Chromosome IV"/>
</dbReference>
<dbReference type="EMBL" id="PDUG01000004">
    <property type="protein sequence ID" value="PIC34476.1"/>
    <property type="molecule type" value="Genomic_DNA"/>
</dbReference>
<reference evidence="4" key="1">
    <citation type="submission" date="2017-10" db="EMBL/GenBank/DDBJ databases">
        <title>Rapid genome shrinkage in a self-fertile nematode reveals novel sperm competition proteins.</title>
        <authorList>
            <person name="Yin D."/>
            <person name="Schwarz E.M."/>
            <person name="Thomas C.G."/>
            <person name="Felde R.L."/>
            <person name="Korf I.F."/>
            <person name="Cutter A.D."/>
            <person name="Schartner C.M."/>
            <person name="Ralston E.J."/>
            <person name="Meyer B.J."/>
            <person name="Haag E.S."/>
        </authorList>
    </citation>
    <scope>NUCLEOTIDE SEQUENCE [LARGE SCALE GENOMIC DNA]</scope>
    <source>
        <strain evidence="4">JU1422</strain>
    </source>
</reference>
<name>A0A2G5U5F5_9PELO</name>
<sequence length="161" mass="18731">MNYPILFLILPVVFAIQVHNHIGFIRFSKPVPDFLSSLSLKAQYDYKVILENETIPINTKTAEFQKWATTYKVTTQYSKYDAQQNSVKGEMEKNVTQLISELSLVNSQIFKILQNDTLSIEEQREEVNELAEQYPKEIPTLLFIRRLFNPQDDVSNKQSIV</sequence>
<keyword evidence="1" id="KW-0732">Signal</keyword>
<dbReference type="OrthoDB" id="5793859at2759"/>
<accession>A0A2G5U5F5</accession>
<organism evidence="3 4">
    <name type="scientific">Caenorhabditis nigoni</name>
    <dbReference type="NCBI Taxonomy" id="1611254"/>
    <lineage>
        <taxon>Eukaryota</taxon>
        <taxon>Metazoa</taxon>
        <taxon>Ecdysozoa</taxon>
        <taxon>Nematoda</taxon>
        <taxon>Chromadorea</taxon>
        <taxon>Rhabditida</taxon>
        <taxon>Rhabditina</taxon>
        <taxon>Rhabditomorpha</taxon>
        <taxon>Rhabditoidea</taxon>
        <taxon>Rhabditidae</taxon>
        <taxon>Peloderinae</taxon>
        <taxon>Caenorhabditis</taxon>
    </lineage>
</organism>
<dbReference type="InterPro" id="IPR052823">
    <property type="entry name" value="SXP/RAL-2_related"/>
</dbReference>
<feature type="chain" id="PRO_5013794740" description="SXP/RAL-2 family protein Ani s 5-like cation-binding domain-containing protein" evidence="1">
    <location>
        <begin position="16"/>
        <end position="161"/>
    </location>
</feature>
<dbReference type="PANTHER" id="PTHR21593">
    <property type="entry name" value="PRION-LIKE- Q/N-RICH -DOMAIN-BEARING PROTEIN PROTEIN"/>
    <property type="match status" value="1"/>
</dbReference>
<protein>
    <recommendedName>
        <fullName evidence="2">SXP/RAL-2 family protein Ani s 5-like cation-binding domain-containing protein</fullName>
    </recommendedName>
</protein>
<feature type="signal peptide" evidence="1">
    <location>
        <begin position="1"/>
        <end position="15"/>
    </location>
</feature>
<feature type="domain" description="SXP/RAL-2 family protein Ani s 5-like cation-binding" evidence="2">
    <location>
        <begin position="42"/>
        <end position="148"/>
    </location>
</feature>
<keyword evidence="4" id="KW-1185">Reference proteome</keyword>
<comment type="caution">
    <text evidence="3">The sequence shown here is derived from an EMBL/GenBank/DDBJ whole genome shotgun (WGS) entry which is preliminary data.</text>
</comment>
<evidence type="ECO:0000313" key="3">
    <source>
        <dbReference type="EMBL" id="PIC34476.1"/>
    </source>
</evidence>